<evidence type="ECO:0000256" key="1">
    <source>
        <dbReference type="SAM" id="MobiDB-lite"/>
    </source>
</evidence>
<feature type="compositionally biased region" description="Low complexity" evidence="1">
    <location>
        <begin position="49"/>
        <end position="64"/>
    </location>
</feature>
<evidence type="ECO:0000313" key="2">
    <source>
        <dbReference type="EMBL" id="JAE19753.1"/>
    </source>
</evidence>
<organism evidence="2">
    <name type="scientific">Arundo donax</name>
    <name type="common">Giant reed</name>
    <name type="synonym">Donax arundinaceus</name>
    <dbReference type="NCBI Taxonomy" id="35708"/>
    <lineage>
        <taxon>Eukaryota</taxon>
        <taxon>Viridiplantae</taxon>
        <taxon>Streptophyta</taxon>
        <taxon>Embryophyta</taxon>
        <taxon>Tracheophyta</taxon>
        <taxon>Spermatophyta</taxon>
        <taxon>Magnoliopsida</taxon>
        <taxon>Liliopsida</taxon>
        <taxon>Poales</taxon>
        <taxon>Poaceae</taxon>
        <taxon>PACMAD clade</taxon>
        <taxon>Arundinoideae</taxon>
        <taxon>Arundineae</taxon>
        <taxon>Arundo</taxon>
    </lineage>
</organism>
<reference evidence="2" key="1">
    <citation type="submission" date="2014-09" db="EMBL/GenBank/DDBJ databases">
        <authorList>
            <person name="Magalhaes I.L.F."/>
            <person name="Oliveira U."/>
            <person name="Santos F.R."/>
            <person name="Vidigal T.H.D.A."/>
            <person name="Brescovit A.D."/>
            <person name="Santos A.J."/>
        </authorList>
    </citation>
    <scope>NUCLEOTIDE SEQUENCE</scope>
    <source>
        <tissue evidence="2">Shoot tissue taken approximately 20 cm above the soil surface</tissue>
    </source>
</reference>
<sequence>MSRTSVSAQLSRGTRRRVNSTSDFSDSPAAPGSAAKDDSPGVAFSDAVRAQSSRGSASRPAPAR</sequence>
<accession>A0A0A9GGE4</accession>
<proteinExistence type="predicted"/>
<protein>
    <submittedName>
        <fullName evidence="2">Uncharacterized protein</fullName>
    </submittedName>
</protein>
<name>A0A0A9GGE4_ARUDO</name>
<reference evidence="2" key="2">
    <citation type="journal article" date="2015" name="Data Brief">
        <title>Shoot transcriptome of the giant reed, Arundo donax.</title>
        <authorList>
            <person name="Barrero R.A."/>
            <person name="Guerrero F.D."/>
            <person name="Moolhuijzen P."/>
            <person name="Goolsby J.A."/>
            <person name="Tidwell J."/>
            <person name="Bellgard S.E."/>
            <person name="Bellgard M.I."/>
        </authorList>
    </citation>
    <scope>NUCLEOTIDE SEQUENCE</scope>
    <source>
        <tissue evidence="2">Shoot tissue taken approximately 20 cm above the soil surface</tissue>
    </source>
</reference>
<dbReference type="AlphaFoldDB" id="A0A0A9GGE4"/>
<feature type="region of interest" description="Disordered" evidence="1">
    <location>
        <begin position="1"/>
        <end position="64"/>
    </location>
</feature>
<feature type="compositionally biased region" description="Polar residues" evidence="1">
    <location>
        <begin position="1"/>
        <end position="12"/>
    </location>
</feature>
<dbReference type="EMBL" id="GBRH01178143">
    <property type="protein sequence ID" value="JAE19753.1"/>
    <property type="molecule type" value="Transcribed_RNA"/>
</dbReference>